<dbReference type="InterPro" id="IPR049280">
    <property type="entry name" value="DUF6852"/>
</dbReference>
<gene>
    <name evidence="4" type="ORF">SAMN05660895_1201</name>
</gene>
<dbReference type="AlphaFoldDB" id="A0A1I7NB30"/>
<keyword evidence="5" id="KW-1185">Reference proteome</keyword>
<evidence type="ECO:0000313" key="4">
    <source>
        <dbReference type="EMBL" id="SFV31884.1"/>
    </source>
</evidence>
<feature type="domain" description="DUF5606" evidence="2">
    <location>
        <begin position="4"/>
        <end position="47"/>
    </location>
</feature>
<protein>
    <submittedName>
        <fullName evidence="4">Uncharacterized protein</fullName>
    </submittedName>
</protein>
<dbReference type="Gene3D" id="1.10.10.1650">
    <property type="match status" value="1"/>
</dbReference>
<evidence type="ECO:0000313" key="5">
    <source>
        <dbReference type="Proteomes" id="UP000199537"/>
    </source>
</evidence>
<dbReference type="STRING" id="1393122.SAMN05660895_1201"/>
<dbReference type="Gene3D" id="2.30.30.730">
    <property type="match status" value="1"/>
</dbReference>
<feature type="region of interest" description="Disordered" evidence="1">
    <location>
        <begin position="134"/>
        <end position="173"/>
    </location>
</feature>
<dbReference type="InterPro" id="IPR049282">
    <property type="entry name" value="BVU_3817_N_sf"/>
</dbReference>
<dbReference type="EMBL" id="FPCJ01000001">
    <property type="protein sequence ID" value="SFV31884.1"/>
    <property type="molecule type" value="Genomic_DNA"/>
</dbReference>
<dbReference type="InterPro" id="IPR041218">
    <property type="entry name" value="DUF5606"/>
</dbReference>
<evidence type="ECO:0000259" key="2">
    <source>
        <dbReference type="Pfam" id="PF18347"/>
    </source>
</evidence>
<dbReference type="Pfam" id="PF18347">
    <property type="entry name" value="DUF5606"/>
    <property type="match status" value="1"/>
</dbReference>
<sequence>MAYKDIVSISGLPGLYEMVSSKAEGGIVRSLEDRTTRFVSARQHRFTPIETIEVFTTGANVPLQEVFKAMQQHEDKHPVPDGSKADEKTLRDYFDQVFPELDDDRVYFSDLKKMVRWYAQLRTHGLLQFDTEPAQAEAAQEAAQALAAEQPLSTAEEEKNPRKTSRSRKKKES</sequence>
<feature type="compositionally biased region" description="Basic residues" evidence="1">
    <location>
        <begin position="162"/>
        <end position="173"/>
    </location>
</feature>
<dbReference type="Pfam" id="PF21186">
    <property type="entry name" value="DUF6852"/>
    <property type="match status" value="1"/>
</dbReference>
<evidence type="ECO:0000259" key="3">
    <source>
        <dbReference type="Pfam" id="PF21186"/>
    </source>
</evidence>
<organism evidence="4 5">
    <name type="scientific">Thermoflavifilum thermophilum</name>
    <dbReference type="NCBI Taxonomy" id="1393122"/>
    <lineage>
        <taxon>Bacteria</taxon>
        <taxon>Pseudomonadati</taxon>
        <taxon>Bacteroidota</taxon>
        <taxon>Chitinophagia</taxon>
        <taxon>Chitinophagales</taxon>
        <taxon>Chitinophagaceae</taxon>
        <taxon>Thermoflavifilum</taxon>
    </lineage>
</organism>
<reference evidence="5" key="1">
    <citation type="submission" date="2016-10" db="EMBL/GenBank/DDBJ databases">
        <authorList>
            <person name="Varghese N."/>
            <person name="Submissions S."/>
        </authorList>
    </citation>
    <scope>NUCLEOTIDE SEQUENCE [LARGE SCALE GENOMIC DNA]</scope>
    <source>
        <strain evidence="5">DSM 14807</strain>
    </source>
</reference>
<dbReference type="Proteomes" id="UP000199537">
    <property type="component" value="Unassembled WGS sequence"/>
</dbReference>
<evidence type="ECO:0000256" key="1">
    <source>
        <dbReference type="SAM" id="MobiDB-lite"/>
    </source>
</evidence>
<accession>A0A1I7NB30</accession>
<feature type="compositionally biased region" description="Low complexity" evidence="1">
    <location>
        <begin position="134"/>
        <end position="152"/>
    </location>
</feature>
<feature type="domain" description="DUF6852" evidence="3">
    <location>
        <begin position="52"/>
        <end position="119"/>
    </location>
</feature>
<name>A0A1I7NB30_9BACT</name>
<proteinExistence type="predicted"/>
<dbReference type="InterPro" id="IPR049281">
    <property type="entry name" value="BVU_3817-like_C_sf"/>
</dbReference>